<evidence type="ECO:0000256" key="2">
    <source>
        <dbReference type="ARBA" id="ARBA00022704"/>
    </source>
</evidence>
<organism evidence="6">
    <name type="scientific">Hevea brasiliensis</name>
    <name type="common">Para rubber tree</name>
    <name type="synonym">Siphonia brasiliensis</name>
    <dbReference type="NCBI Taxonomy" id="3981"/>
    <lineage>
        <taxon>Eukaryota</taxon>
        <taxon>Viridiplantae</taxon>
        <taxon>Streptophyta</taxon>
        <taxon>Embryophyta</taxon>
        <taxon>Tracheophyta</taxon>
        <taxon>Spermatophyta</taxon>
        <taxon>Magnoliopsida</taxon>
        <taxon>eudicotyledons</taxon>
        <taxon>Gunneridae</taxon>
        <taxon>Pentapetalae</taxon>
        <taxon>rosids</taxon>
        <taxon>fabids</taxon>
        <taxon>Malpighiales</taxon>
        <taxon>Euphorbiaceae</taxon>
        <taxon>Crotonoideae</taxon>
        <taxon>Micrandreae</taxon>
        <taxon>Hevea</taxon>
    </lineage>
</organism>
<dbReference type="EMBL" id="KX161925">
    <property type="protein sequence ID" value="ANK58181.1"/>
    <property type="molecule type" value="mRNA"/>
</dbReference>
<evidence type="ECO:0000256" key="4">
    <source>
        <dbReference type="SAM" id="Phobius"/>
    </source>
</evidence>
<dbReference type="GO" id="GO:0004869">
    <property type="term" value="F:cysteine-type endopeptidase inhibitor activity"/>
    <property type="evidence" value="ECO:0007669"/>
    <property type="project" value="UniProtKB-KW"/>
</dbReference>
<dbReference type="PROSITE" id="PS00287">
    <property type="entry name" value="CYSTATIN"/>
    <property type="match status" value="1"/>
</dbReference>
<dbReference type="InterPro" id="IPR018073">
    <property type="entry name" value="Prot_inh_cystat_CS"/>
</dbReference>
<dbReference type="Gene3D" id="3.10.450.10">
    <property type="match status" value="2"/>
</dbReference>
<keyword evidence="4" id="KW-1133">Transmembrane helix</keyword>
<dbReference type="PANTHER" id="PTHR11413:SF110">
    <property type="entry name" value="CYSTEINE PROTEINASE INHIBITOR 6"/>
    <property type="match status" value="1"/>
</dbReference>
<keyword evidence="4" id="KW-0812">Transmembrane</keyword>
<dbReference type="InterPro" id="IPR027214">
    <property type="entry name" value="Cystatin"/>
</dbReference>
<feature type="domain" description="Cystatin" evidence="5">
    <location>
        <begin position="36"/>
        <end position="126"/>
    </location>
</feature>
<sequence length="228" mass="26154">MVMNRFSAIFLSIFVLGWAYFFYLGHCRQLNLQKVMITGDSNDCMGFQNSVEIESFARFAVQEHNKRQNALLEFVRALKAKEQVVAGKLYYLTLEAIDGGHKKMYEAKVWVKPWMNFKQLEEFKHAESDLSLTPSDLGVTQDGHGSGWRAVPTKDPEVQDAANHAVKFIQQRSNSLSPYELMQILKAKAKLIKDYAKFDLLLKVRSGIKEENFGVEVTKDKEGKFYLN</sequence>
<dbReference type="CDD" id="cd00042">
    <property type="entry name" value="CY"/>
    <property type="match status" value="1"/>
</dbReference>
<comment type="similarity">
    <text evidence="3">Belongs to the cystatin family. Phytocystatin subfamily.</text>
</comment>
<keyword evidence="1 3" id="KW-0646">Protease inhibitor</keyword>
<dbReference type="PANTHER" id="PTHR11413">
    <property type="entry name" value="CYSTATIN FAMILY MEMBER"/>
    <property type="match status" value="1"/>
</dbReference>
<protein>
    <recommendedName>
        <fullName evidence="3">Cysteine proteinase inhibitor</fullName>
    </recommendedName>
</protein>
<reference evidence="6" key="1">
    <citation type="submission" date="2016-04" db="EMBL/GenBank/DDBJ databases">
        <title>Identification of cysteine protease inhibitor/cystatin (CYS2).</title>
        <authorList>
            <person name="Long X."/>
            <person name="Liang Q."/>
            <person name="Xin L."/>
        </authorList>
    </citation>
    <scope>NUCLEOTIDE SEQUENCE</scope>
</reference>
<dbReference type="SUPFAM" id="SSF54403">
    <property type="entry name" value="Cystatin/monellin"/>
    <property type="match status" value="2"/>
</dbReference>
<dbReference type="Pfam" id="PF16845">
    <property type="entry name" value="SQAPI"/>
    <property type="match status" value="1"/>
</dbReference>
<dbReference type="AlphaFoldDB" id="A0A1W5LK44"/>
<evidence type="ECO:0000259" key="5">
    <source>
        <dbReference type="SMART" id="SM00043"/>
    </source>
</evidence>
<evidence type="ECO:0000313" key="6">
    <source>
        <dbReference type="EMBL" id="ANK58181.1"/>
    </source>
</evidence>
<feature type="transmembrane region" description="Helical" evidence="4">
    <location>
        <begin position="6"/>
        <end position="24"/>
    </location>
</feature>
<dbReference type="SMART" id="SM00043">
    <property type="entry name" value="CY"/>
    <property type="match status" value="1"/>
</dbReference>
<dbReference type="InterPro" id="IPR000010">
    <property type="entry name" value="Cystatin_dom"/>
</dbReference>
<proteinExistence type="evidence at transcript level"/>
<accession>A0A1W5LK44</accession>
<keyword evidence="4" id="KW-0472">Membrane</keyword>
<evidence type="ECO:0000256" key="1">
    <source>
        <dbReference type="ARBA" id="ARBA00022690"/>
    </source>
</evidence>
<name>A0A1W5LK44_HEVBR</name>
<evidence type="ECO:0000256" key="3">
    <source>
        <dbReference type="RuleBase" id="RU362130"/>
    </source>
</evidence>
<dbReference type="InterPro" id="IPR046350">
    <property type="entry name" value="Cystatin_sf"/>
</dbReference>
<keyword evidence="2 3" id="KW-0789">Thiol protease inhibitor</keyword>